<sequence>MRRKHYQSVPCKAFVLFVCGYGIGPIRNANKEEGGFGRTLWFRHVCAFGDRQTCSTHLSTVLHPSHMGTSEQWAAKLQPFVFYPWAWNHIKAKQHASVGGKGFQQQGQGSSAEQRKASKEREGERGGVEERELM</sequence>
<comment type="caution">
    <text evidence="2">The sequence shown here is derived from an EMBL/GenBank/DDBJ whole genome shotgun (WGS) entry which is preliminary data.</text>
</comment>
<organism evidence="2 3">
    <name type="scientific">Triplophysa tibetana</name>
    <dbReference type="NCBI Taxonomy" id="1572043"/>
    <lineage>
        <taxon>Eukaryota</taxon>
        <taxon>Metazoa</taxon>
        <taxon>Chordata</taxon>
        <taxon>Craniata</taxon>
        <taxon>Vertebrata</taxon>
        <taxon>Euteleostomi</taxon>
        <taxon>Actinopterygii</taxon>
        <taxon>Neopterygii</taxon>
        <taxon>Teleostei</taxon>
        <taxon>Ostariophysi</taxon>
        <taxon>Cypriniformes</taxon>
        <taxon>Nemacheilidae</taxon>
        <taxon>Triplophysa</taxon>
    </lineage>
</organism>
<evidence type="ECO:0000313" key="2">
    <source>
        <dbReference type="EMBL" id="KAA0717979.1"/>
    </source>
</evidence>
<feature type="compositionally biased region" description="Basic and acidic residues" evidence="1">
    <location>
        <begin position="113"/>
        <end position="134"/>
    </location>
</feature>
<evidence type="ECO:0000256" key="1">
    <source>
        <dbReference type="SAM" id="MobiDB-lite"/>
    </source>
</evidence>
<proteinExistence type="predicted"/>
<protein>
    <submittedName>
        <fullName evidence="2">Uncharacterized protein</fullName>
    </submittedName>
</protein>
<evidence type="ECO:0000313" key="3">
    <source>
        <dbReference type="Proteomes" id="UP000324632"/>
    </source>
</evidence>
<name>A0A5A9PAC9_9TELE</name>
<dbReference type="EMBL" id="SOYY01000008">
    <property type="protein sequence ID" value="KAA0717979.1"/>
    <property type="molecule type" value="Genomic_DNA"/>
</dbReference>
<gene>
    <name evidence="2" type="ORF">E1301_Tti001427</name>
</gene>
<keyword evidence="3" id="KW-1185">Reference proteome</keyword>
<feature type="region of interest" description="Disordered" evidence="1">
    <location>
        <begin position="97"/>
        <end position="134"/>
    </location>
</feature>
<reference evidence="2 3" key="1">
    <citation type="journal article" date="2019" name="Mol. Ecol. Resour.">
        <title>Chromosome-level genome assembly of Triplophysa tibetana, a fish adapted to the harsh high-altitude environment of the Tibetan Plateau.</title>
        <authorList>
            <person name="Yang X."/>
            <person name="Liu H."/>
            <person name="Ma Z."/>
            <person name="Zou Y."/>
            <person name="Zou M."/>
            <person name="Mao Y."/>
            <person name="Li X."/>
            <person name="Wang H."/>
            <person name="Chen T."/>
            <person name="Wang W."/>
            <person name="Yang R."/>
        </authorList>
    </citation>
    <scope>NUCLEOTIDE SEQUENCE [LARGE SCALE GENOMIC DNA]</scope>
    <source>
        <strain evidence="2">TTIB1903HZAU</strain>
        <tissue evidence="2">Muscle</tissue>
    </source>
</reference>
<dbReference type="AlphaFoldDB" id="A0A5A9PAC9"/>
<accession>A0A5A9PAC9</accession>
<dbReference type="Proteomes" id="UP000324632">
    <property type="component" value="Chromosome 8"/>
</dbReference>